<sequence length="94" mass="10426">MRWNGRDRVSAFEQIGQRREVRGGRAHRPRVRHNGFELIGAQSGGQAASGADEQLIVVHVAQTPQRRADRRLSNAQAQRCTAGAGFIVQGFKDF</sequence>
<proteinExistence type="predicted"/>
<protein>
    <submittedName>
        <fullName evidence="2">Uncharacterized protein</fullName>
    </submittedName>
</protein>
<dbReference type="EMBL" id="BKCJ011193939">
    <property type="protein sequence ID" value="GFD01825.1"/>
    <property type="molecule type" value="Genomic_DNA"/>
</dbReference>
<organism evidence="2">
    <name type="scientific">Tanacetum cinerariifolium</name>
    <name type="common">Dalmatian daisy</name>
    <name type="synonym">Chrysanthemum cinerariifolium</name>
    <dbReference type="NCBI Taxonomy" id="118510"/>
    <lineage>
        <taxon>Eukaryota</taxon>
        <taxon>Viridiplantae</taxon>
        <taxon>Streptophyta</taxon>
        <taxon>Embryophyta</taxon>
        <taxon>Tracheophyta</taxon>
        <taxon>Spermatophyta</taxon>
        <taxon>Magnoliopsida</taxon>
        <taxon>eudicotyledons</taxon>
        <taxon>Gunneridae</taxon>
        <taxon>Pentapetalae</taxon>
        <taxon>asterids</taxon>
        <taxon>campanulids</taxon>
        <taxon>Asterales</taxon>
        <taxon>Asteraceae</taxon>
        <taxon>Asteroideae</taxon>
        <taxon>Anthemideae</taxon>
        <taxon>Anthemidinae</taxon>
        <taxon>Tanacetum</taxon>
    </lineage>
</organism>
<gene>
    <name evidence="2" type="ORF">Tci_873794</name>
</gene>
<name>A0A699SUN7_TANCI</name>
<comment type="caution">
    <text evidence="2">The sequence shown here is derived from an EMBL/GenBank/DDBJ whole genome shotgun (WGS) entry which is preliminary data.</text>
</comment>
<reference evidence="2" key="1">
    <citation type="journal article" date="2019" name="Sci. Rep.">
        <title>Draft genome of Tanacetum cinerariifolium, the natural source of mosquito coil.</title>
        <authorList>
            <person name="Yamashiro T."/>
            <person name="Shiraishi A."/>
            <person name="Satake H."/>
            <person name="Nakayama K."/>
        </authorList>
    </citation>
    <scope>NUCLEOTIDE SEQUENCE</scope>
</reference>
<feature type="region of interest" description="Disordered" evidence="1">
    <location>
        <begin position="1"/>
        <end position="27"/>
    </location>
</feature>
<evidence type="ECO:0000256" key="1">
    <source>
        <dbReference type="SAM" id="MobiDB-lite"/>
    </source>
</evidence>
<evidence type="ECO:0000313" key="2">
    <source>
        <dbReference type="EMBL" id="GFD01825.1"/>
    </source>
</evidence>
<accession>A0A699SUN7</accession>
<dbReference type="AlphaFoldDB" id="A0A699SUN7"/>
<feature type="non-terminal residue" evidence="2">
    <location>
        <position position="94"/>
    </location>
</feature>
<feature type="compositionally biased region" description="Basic and acidic residues" evidence="1">
    <location>
        <begin position="1"/>
        <end position="23"/>
    </location>
</feature>